<evidence type="ECO:0000313" key="3">
    <source>
        <dbReference type="EMBL" id="MCT8970518.1"/>
    </source>
</evidence>
<dbReference type="Proteomes" id="UP001320898">
    <property type="component" value="Unassembled WGS sequence"/>
</dbReference>
<dbReference type="Gene3D" id="3.40.50.410">
    <property type="entry name" value="von Willebrand factor, type A domain"/>
    <property type="match status" value="1"/>
</dbReference>
<proteinExistence type="predicted"/>
<protein>
    <submittedName>
        <fullName evidence="3">DUF1194 domain-containing protein</fullName>
    </submittedName>
</protein>
<dbReference type="AlphaFoldDB" id="A0AAW5QS86"/>
<name>A0AAW5QS86_9HYPH</name>
<dbReference type="InterPro" id="IPR010607">
    <property type="entry name" value="DUF1194"/>
</dbReference>
<organism evidence="3 4">
    <name type="scientific">Microbaculum marinisediminis</name>
    <dbReference type="NCBI Taxonomy" id="2931392"/>
    <lineage>
        <taxon>Bacteria</taxon>
        <taxon>Pseudomonadati</taxon>
        <taxon>Pseudomonadota</taxon>
        <taxon>Alphaproteobacteria</taxon>
        <taxon>Hyphomicrobiales</taxon>
        <taxon>Tepidamorphaceae</taxon>
        <taxon>Microbaculum</taxon>
    </lineage>
</organism>
<comment type="caution">
    <text evidence="3">The sequence shown here is derived from an EMBL/GenBank/DDBJ whole genome shotgun (WGS) entry which is preliminary data.</text>
</comment>
<feature type="region of interest" description="Disordered" evidence="1">
    <location>
        <begin position="241"/>
        <end position="286"/>
    </location>
</feature>
<dbReference type="EMBL" id="JALIDZ010000001">
    <property type="protein sequence ID" value="MCT8970518.1"/>
    <property type="molecule type" value="Genomic_DNA"/>
</dbReference>
<dbReference type="SUPFAM" id="SSF53300">
    <property type="entry name" value="vWA-like"/>
    <property type="match status" value="1"/>
</dbReference>
<feature type="compositionally biased region" description="Basic and acidic residues" evidence="1">
    <location>
        <begin position="241"/>
        <end position="252"/>
    </location>
</feature>
<evidence type="ECO:0000259" key="2">
    <source>
        <dbReference type="PROSITE" id="PS50234"/>
    </source>
</evidence>
<keyword evidence="4" id="KW-1185">Reference proteome</keyword>
<dbReference type="RefSeq" id="WP_261614085.1">
    <property type="nucleotide sequence ID" value="NZ_JALIDZ010000001.1"/>
</dbReference>
<evidence type="ECO:0000313" key="4">
    <source>
        <dbReference type="Proteomes" id="UP001320898"/>
    </source>
</evidence>
<feature type="domain" description="VWFA" evidence="2">
    <location>
        <begin position="42"/>
        <end position="238"/>
    </location>
</feature>
<dbReference type="InterPro" id="IPR036465">
    <property type="entry name" value="vWFA_dom_sf"/>
</dbReference>
<accession>A0AAW5QS86</accession>
<sequence length="286" mass="30286">MVPGRVTVLAMRTGLIAVAAVVLGASLVPGPPARAETRVDLELVLAIDASASVDPGEFSLQVGGVASAIRDRDVLDAIASGPIGRIAIAAIVWADASLPKHAGDWHVIEGPSDAEAFARHIQAFPRLISGGTGLGSGIAEAMRLMERNGISGVRRVVDVSGDGIETPPRENVLLLADARGMALGRGITVNGLAILNDVPDLDDYYRDEVIVGAHAFVMVARDYRDFAEAFRRKLLREIEERPPVSRREHGDPPGEPSGKTVYLRPRGPAREPILVGRTGASIARPE</sequence>
<reference evidence="3 4" key="1">
    <citation type="submission" date="2022-04" db="EMBL/GenBank/DDBJ databases">
        <authorList>
            <person name="Ye Y.-Q."/>
            <person name="Du Z.-J."/>
        </authorList>
    </citation>
    <scope>NUCLEOTIDE SEQUENCE [LARGE SCALE GENOMIC DNA]</scope>
    <source>
        <strain evidence="3 4">A6E488</strain>
    </source>
</reference>
<dbReference type="PROSITE" id="PS50234">
    <property type="entry name" value="VWFA"/>
    <property type="match status" value="1"/>
</dbReference>
<gene>
    <name evidence="3" type="ORF">MUB46_01460</name>
</gene>
<dbReference type="InterPro" id="IPR002035">
    <property type="entry name" value="VWF_A"/>
</dbReference>
<dbReference type="Pfam" id="PF06707">
    <property type="entry name" value="DUF1194"/>
    <property type="match status" value="1"/>
</dbReference>
<dbReference type="CDD" id="cd00198">
    <property type="entry name" value="vWFA"/>
    <property type="match status" value="1"/>
</dbReference>
<evidence type="ECO:0000256" key="1">
    <source>
        <dbReference type="SAM" id="MobiDB-lite"/>
    </source>
</evidence>